<dbReference type="GO" id="GO:0003964">
    <property type="term" value="F:RNA-directed DNA polymerase activity"/>
    <property type="evidence" value="ECO:0007669"/>
    <property type="project" value="UniProtKB-KW"/>
</dbReference>
<keyword evidence="2" id="KW-0695">RNA-directed DNA polymerase</keyword>
<evidence type="ECO:0000256" key="1">
    <source>
        <dbReference type="SAM" id="MobiDB-lite"/>
    </source>
</evidence>
<evidence type="ECO:0000313" key="3">
    <source>
        <dbReference type="Proteomes" id="UP000762676"/>
    </source>
</evidence>
<dbReference type="EMBL" id="BMAT01013622">
    <property type="protein sequence ID" value="GFS16734.1"/>
    <property type="molecule type" value="Genomic_DNA"/>
</dbReference>
<organism evidence="2 3">
    <name type="scientific">Elysia marginata</name>
    <dbReference type="NCBI Taxonomy" id="1093978"/>
    <lineage>
        <taxon>Eukaryota</taxon>
        <taxon>Metazoa</taxon>
        <taxon>Spiralia</taxon>
        <taxon>Lophotrochozoa</taxon>
        <taxon>Mollusca</taxon>
        <taxon>Gastropoda</taxon>
        <taxon>Heterobranchia</taxon>
        <taxon>Euthyneura</taxon>
        <taxon>Panpulmonata</taxon>
        <taxon>Sacoglossa</taxon>
        <taxon>Placobranchoidea</taxon>
        <taxon>Plakobranchidae</taxon>
        <taxon>Elysia</taxon>
    </lineage>
</organism>
<keyword evidence="2" id="KW-0808">Transferase</keyword>
<reference evidence="2 3" key="1">
    <citation type="journal article" date="2021" name="Elife">
        <title>Chloroplast acquisition without the gene transfer in kleptoplastic sea slugs, Plakobranchus ocellatus.</title>
        <authorList>
            <person name="Maeda T."/>
            <person name="Takahashi S."/>
            <person name="Yoshida T."/>
            <person name="Shimamura S."/>
            <person name="Takaki Y."/>
            <person name="Nagai Y."/>
            <person name="Toyoda A."/>
            <person name="Suzuki Y."/>
            <person name="Arimoto A."/>
            <person name="Ishii H."/>
            <person name="Satoh N."/>
            <person name="Nishiyama T."/>
            <person name="Hasebe M."/>
            <person name="Maruyama T."/>
            <person name="Minagawa J."/>
            <person name="Obokata J."/>
            <person name="Shigenobu S."/>
        </authorList>
    </citation>
    <scope>NUCLEOTIDE SEQUENCE [LARGE SCALE GENOMIC DNA]</scope>
</reference>
<feature type="region of interest" description="Disordered" evidence="1">
    <location>
        <begin position="1"/>
        <end position="24"/>
    </location>
</feature>
<keyword evidence="3" id="KW-1185">Reference proteome</keyword>
<accession>A0AAV4J428</accession>
<proteinExistence type="predicted"/>
<gene>
    <name evidence="2" type="ORF">ElyMa_006804300</name>
</gene>
<dbReference type="Proteomes" id="UP000762676">
    <property type="component" value="Unassembled WGS sequence"/>
</dbReference>
<sequence length="137" mass="15982">MLAKKSSTAQQQNTTTSFRTAQQTIRNNSTEEWLNRWATGKTCRSLFTYMATPNPKDNINSLERRDQVIIFRLRTHHAPVNAHLNRIQPMVPPVFHFCDAPYETKTHLLFQCTSLQDLREEYLPPRPGIHYTQTPNN</sequence>
<dbReference type="AlphaFoldDB" id="A0AAV4J428"/>
<feature type="compositionally biased region" description="Low complexity" evidence="1">
    <location>
        <begin position="1"/>
        <end position="17"/>
    </location>
</feature>
<evidence type="ECO:0000313" key="2">
    <source>
        <dbReference type="EMBL" id="GFS16734.1"/>
    </source>
</evidence>
<comment type="caution">
    <text evidence="2">The sequence shown here is derived from an EMBL/GenBank/DDBJ whole genome shotgun (WGS) entry which is preliminary data.</text>
</comment>
<keyword evidence="2" id="KW-0548">Nucleotidyltransferase</keyword>
<name>A0AAV4J428_9GAST</name>
<protein>
    <submittedName>
        <fullName evidence="2">Reverse transcriptase</fullName>
    </submittedName>
</protein>